<dbReference type="OrthoDB" id="4120617at2759"/>
<proteinExistence type="predicted"/>
<keyword evidence="2" id="KW-0812">Transmembrane</keyword>
<evidence type="ECO:0000256" key="1">
    <source>
        <dbReference type="SAM" id="MobiDB-lite"/>
    </source>
</evidence>
<keyword evidence="2" id="KW-1133">Transmembrane helix</keyword>
<gene>
    <name evidence="3" type="ORF">P154DRAFT_124115</name>
</gene>
<keyword evidence="2" id="KW-0472">Membrane</keyword>
<organism evidence="3 4">
    <name type="scientific">Amniculicola lignicola CBS 123094</name>
    <dbReference type="NCBI Taxonomy" id="1392246"/>
    <lineage>
        <taxon>Eukaryota</taxon>
        <taxon>Fungi</taxon>
        <taxon>Dikarya</taxon>
        <taxon>Ascomycota</taxon>
        <taxon>Pezizomycotina</taxon>
        <taxon>Dothideomycetes</taxon>
        <taxon>Pleosporomycetidae</taxon>
        <taxon>Pleosporales</taxon>
        <taxon>Amniculicolaceae</taxon>
        <taxon>Amniculicola</taxon>
    </lineage>
</organism>
<name>A0A6A5WQ03_9PLEO</name>
<dbReference type="Proteomes" id="UP000799779">
    <property type="component" value="Unassembled WGS sequence"/>
</dbReference>
<evidence type="ECO:0000313" key="4">
    <source>
        <dbReference type="Proteomes" id="UP000799779"/>
    </source>
</evidence>
<sequence length="200" mass="22806">MMDHKVWIILATVLGFLVLTLVVTLGLFLSKRSKRKVRSFSLRAVTPLDDAEFESWRRPSEYTKRPEKYGIKPTQPAVVRSTRTPNMFEKELALYEFPRSPSPQSPSKSHKSSSSIQKPEPVRRKSSVSLADRPPTPYSPMAPSSDFTRRGSHVSHASRGSNRHVHYPSMSEASAFRFNFDYDDQLKRPLSLSYGPHEKV</sequence>
<evidence type="ECO:0000313" key="3">
    <source>
        <dbReference type="EMBL" id="KAF2002839.1"/>
    </source>
</evidence>
<accession>A0A6A5WQ03</accession>
<feature type="transmembrane region" description="Helical" evidence="2">
    <location>
        <begin position="6"/>
        <end position="29"/>
    </location>
</feature>
<keyword evidence="4" id="KW-1185">Reference proteome</keyword>
<protein>
    <submittedName>
        <fullName evidence="3">Uncharacterized protein</fullName>
    </submittedName>
</protein>
<reference evidence="3" key="1">
    <citation type="journal article" date="2020" name="Stud. Mycol.">
        <title>101 Dothideomycetes genomes: a test case for predicting lifestyles and emergence of pathogens.</title>
        <authorList>
            <person name="Haridas S."/>
            <person name="Albert R."/>
            <person name="Binder M."/>
            <person name="Bloem J."/>
            <person name="Labutti K."/>
            <person name="Salamov A."/>
            <person name="Andreopoulos B."/>
            <person name="Baker S."/>
            <person name="Barry K."/>
            <person name="Bills G."/>
            <person name="Bluhm B."/>
            <person name="Cannon C."/>
            <person name="Castanera R."/>
            <person name="Culley D."/>
            <person name="Daum C."/>
            <person name="Ezra D."/>
            <person name="Gonzalez J."/>
            <person name="Henrissat B."/>
            <person name="Kuo A."/>
            <person name="Liang C."/>
            <person name="Lipzen A."/>
            <person name="Lutzoni F."/>
            <person name="Magnuson J."/>
            <person name="Mondo S."/>
            <person name="Nolan M."/>
            <person name="Ohm R."/>
            <person name="Pangilinan J."/>
            <person name="Park H.-J."/>
            <person name="Ramirez L."/>
            <person name="Alfaro M."/>
            <person name="Sun H."/>
            <person name="Tritt A."/>
            <person name="Yoshinaga Y."/>
            <person name="Zwiers L.-H."/>
            <person name="Turgeon B."/>
            <person name="Goodwin S."/>
            <person name="Spatafora J."/>
            <person name="Crous P."/>
            <person name="Grigoriev I."/>
        </authorList>
    </citation>
    <scope>NUCLEOTIDE SEQUENCE</scope>
    <source>
        <strain evidence="3">CBS 123094</strain>
    </source>
</reference>
<evidence type="ECO:0000256" key="2">
    <source>
        <dbReference type="SAM" id="Phobius"/>
    </source>
</evidence>
<dbReference type="AlphaFoldDB" id="A0A6A5WQ03"/>
<feature type="region of interest" description="Disordered" evidence="1">
    <location>
        <begin position="97"/>
        <end position="166"/>
    </location>
</feature>
<dbReference type="EMBL" id="ML977575">
    <property type="protein sequence ID" value="KAF2002839.1"/>
    <property type="molecule type" value="Genomic_DNA"/>
</dbReference>